<proteinExistence type="predicted"/>
<comment type="caution">
    <text evidence="1">The sequence shown here is derived from an EMBL/GenBank/DDBJ whole genome shotgun (WGS) entry which is preliminary data.</text>
</comment>
<evidence type="ECO:0000313" key="2">
    <source>
        <dbReference type="Proteomes" id="UP000317638"/>
    </source>
</evidence>
<reference evidence="1 2" key="1">
    <citation type="submission" date="2019-07" db="EMBL/GenBank/DDBJ databases">
        <authorList>
            <person name="Zhou L.-Y."/>
        </authorList>
    </citation>
    <scope>NUCLEOTIDE SEQUENCE [LARGE SCALE GENOMIC DNA]</scope>
    <source>
        <strain evidence="1 2">YIM 101269</strain>
    </source>
</reference>
<dbReference type="RefSeq" id="WP_143938192.1">
    <property type="nucleotide sequence ID" value="NZ_VKKG01000003.1"/>
</dbReference>
<dbReference type="Proteomes" id="UP000317638">
    <property type="component" value="Unassembled WGS sequence"/>
</dbReference>
<dbReference type="AlphaFoldDB" id="A0A553K0H9"/>
<name>A0A553K0H9_9ACTN</name>
<keyword evidence="2" id="KW-1185">Reference proteome</keyword>
<organism evidence="1 2">
    <name type="scientific">Tessaracoccus rhinocerotis</name>
    <dbReference type="NCBI Taxonomy" id="1689449"/>
    <lineage>
        <taxon>Bacteria</taxon>
        <taxon>Bacillati</taxon>
        <taxon>Actinomycetota</taxon>
        <taxon>Actinomycetes</taxon>
        <taxon>Propionibacteriales</taxon>
        <taxon>Propionibacteriaceae</taxon>
        <taxon>Tessaracoccus</taxon>
    </lineage>
</organism>
<evidence type="ECO:0000313" key="1">
    <source>
        <dbReference type="EMBL" id="TRY18216.1"/>
    </source>
</evidence>
<gene>
    <name evidence="1" type="ORF">FOJ82_09235</name>
</gene>
<accession>A0A553K0H9</accession>
<dbReference type="OrthoDB" id="5189601at2"/>
<protein>
    <recommendedName>
        <fullName evidence="3">TraD/TraG TraM recognition site domain-containing protein</fullName>
    </recommendedName>
</protein>
<dbReference type="EMBL" id="VKKG01000003">
    <property type="protein sequence ID" value="TRY18216.1"/>
    <property type="molecule type" value="Genomic_DNA"/>
</dbReference>
<sequence length="216" mass="23213">MTELALGEARGAERTSLVTTGPSGLLIGRGPAGPVTIRPFRPRPTRMFLSAPDYVKWLLAFRAMCLGGHVSVITADKASWLPLADVVRACGGTIDILHSIDNLPGQGRPYRPSLVIDEIGGVTPQTRLGAWQALVSTHNSAAAKSVNEMRNSDLSLIAPVEGKTADNLRRAYALSQQQMKQTNDLEGSEVVLASVRRVVKVPMPPSPTEYRMLFGG</sequence>
<evidence type="ECO:0008006" key="3">
    <source>
        <dbReference type="Google" id="ProtNLM"/>
    </source>
</evidence>